<dbReference type="AlphaFoldDB" id="A0A370TNB7"/>
<dbReference type="SUPFAM" id="SSF63829">
    <property type="entry name" value="Calcium-dependent phosphotriesterase"/>
    <property type="match status" value="1"/>
</dbReference>
<keyword evidence="2" id="KW-1185">Reference proteome</keyword>
<dbReference type="InterPro" id="IPR011042">
    <property type="entry name" value="6-blade_b-propeller_TolB-like"/>
</dbReference>
<accession>A0A370TNB7</accession>
<dbReference type="PANTHER" id="PTHR11799">
    <property type="entry name" value="PARAOXONASE"/>
    <property type="match status" value="1"/>
</dbReference>
<dbReference type="EMBL" id="NPIC01000003">
    <property type="protein sequence ID" value="RDL37023.1"/>
    <property type="molecule type" value="Genomic_DNA"/>
</dbReference>
<sequence>MRRPCWSELMALNIDSPGEDSFFGMHSIKPVGYGGATGDGTLDLVGFDVEIVDERTLRFWLINQRPPVDANKKYLDPKKIGGKRNCGCRKEFDLLIGGGNVAYCASSGTCHPTTANKLFFFSNGLTRGADGLVYVPSSLTDGAQVMRLNPNGILELLDVIKLGILVDSLAVYKKGDIYAAGLPKFLEIIGTMDDPFGKDAPSTVWRITRDVNGYTAEKILEDKEKRILSGVTTARHDVKTRRLSMGAALTPYMMICDPK</sequence>
<dbReference type="PANTHER" id="PTHR11799:SF20">
    <property type="entry name" value="SMP-30_GLUCONOLACTONASE_LRE-LIKE REGION DOMAIN-CONTAINING PROTEIN"/>
    <property type="match status" value="1"/>
</dbReference>
<proteinExistence type="predicted"/>
<comment type="caution">
    <text evidence="1">The sequence shown here is derived from an EMBL/GenBank/DDBJ whole genome shotgun (WGS) entry which is preliminary data.</text>
</comment>
<dbReference type="Proteomes" id="UP000254866">
    <property type="component" value="Unassembled WGS sequence"/>
</dbReference>
<dbReference type="GeneID" id="43597305"/>
<dbReference type="OrthoDB" id="5307922at2759"/>
<protein>
    <submittedName>
        <fullName evidence="1">Uncharacterized protein</fullName>
    </submittedName>
</protein>
<reference evidence="1 2" key="1">
    <citation type="journal article" date="2018" name="IMA Fungus">
        <title>IMA Genome-F 9: Draft genome sequence of Annulohypoxylon stygium, Aspergillus mulundensis, Berkeleyomyces basicola (syn. Thielaviopsis basicola), Ceratocystis smalleyi, two Cercospora beticola strains, Coleophoma cylindrospora, Fusarium fracticaudum, Phialophora cf. hyalina, and Morchella septimelata.</title>
        <authorList>
            <person name="Wingfield B.D."/>
            <person name="Bills G.F."/>
            <person name="Dong Y."/>
            <person name="Huang W."/>
            <person name="Nel W.J."/>
            <person name="Swalarsk-Parry B.S."/>
            <person name="Vaghefi N."/>
            <person name="Wilken P.M."/>
            <person name="An Z."/>
            <person name="de Beer Z.W."/>
            <person name="De Vos L."/>
            <person name="Chen L."/>
            <person name="Duong T.A."/>
            <person name="Gao Y."/>
            <person name="Hammerbacher A."/>
            <person name="Kikkert J.R."/>
            <person name="Li Y."/>
            <person name="Li H."/>
            <person name="Li K."/>
            <person name="Li Q."/>
            <person name="Liu X."/>
            <person name="Ma X."/>
            <person name="Naidoo K."/>
            <person name="Pethybridge S.J."/>
            <person name="Sun J."/>
            <person name="Steenkamp E.T."/>
            <person name="van der Nest M.A."/>
            <person name="van Wyk S."/>
            <person name="Wingfield M.J."/>
            <person name="Xiong C."/>
            <person name="Yue Q."/>
            <person name="Zhang X."/>
        </authorList>
    </citation>
    <scope>NUCLEOTIDE SEQUENCE [LARGE SCALE GENOMIC DNA]</scope>
    <source>
        <strain evidence="1 2">BP 5553</strain>
    </source>
</reference>
<evidence type="ECO:0000313" key="1">
    <source>
        <dbReference type="EMBL" id="RDL37023.1"/>
    </source>
</evidence>
<gene>
    <name evidence="1" type="ORF">BP5553_04456</name>
</gene>
<organism evidence="1 2">
    <name type="scientific">Venustampulla echinocandica</name>
    <dbReference type="NCBI Taxonomy" id="2656787"/>
    <lineage>
        <taxon>Eukaryota</taxon>
        <taxon>Fungi</taxon>
        <taxon>Dikarya</taxon>
        <taxon>Ascomycota</taxon>
        <taxon>Pezizomycotina</taxon>
        <taxon>Leotiomycetes</taxon>
        <taxon>Helotiales</taxon>
        <taxon>Pleuroascaceae</taxon>
        <taxon>Venustampulla</taxon>
    </lineage>
</organism>
<dbReference type="InterPro" id="IPR051288">
    <property type="entry name" value="Serum_paraoxonase/arylesterase"/>
</dbReference>
<dbReference type="Gene3D" id="2.120.10.30">
    <property type="entry name" value="TolB, C-terminal domain"/>
    <property type="match status" value="1"/>
</dbReference>
<name>A0A370TNB7_9HELO</name>
<evidence type="ECO:0000313" key="2">
    <source>
        <dbReference type="Proteomes" id="UP000254866"/>
    </source>
</evidence>
<dbReference type="RefSeq" id="XP_031869679.1">
    <property type="nucleotide sequence ID" value="XM_032013079.1"/>
</dbReference>